<dbReference type="RefSeq" id="WP_052694647.1">
    <property type="nucleotide sequence ID" value="NZ_LANP01000022.1"/>
</dbReference>
<dbReference type="OrthoDB" id="9804551at2"/>
<sequence length="127" mass="14386">MSKNDTNKLLHTVSSIQDDYSMNKNDTVALKKESTTNNLRQDDILKAEIQQEIIDIVATIGRIKDKSTISNSTNLSSLGLDSLDQTEVMLVIEDKFRHSIPDEAASKLRTIQDIVEYILPYKKSMEK</sequence>
<evidence type="ECO:0000256" key="8">
    <source>
        <dbReference type="ARBA" id="ARBA00023098"/>
    </source>
</evidence>
<gene>
    <name evidence="11" type="ORF">OCHUTO_0846</name>
</gene>
<dbReference type="AlphaFoldDB" id="A0A0F3MI42"/>
<dbReference type="Proteomes" id="UP000033616">
    <property type="component" value="Unassembled WGS sequence"/>
</dbReference>
<keyword evidence="7" id="KW-0249">Electron transport</keyword>
<evidence type="ECO:0000313" key="11">
    <source>
        <dbReference type="EMBL" id="KJV55438.1"/>
    </source>
</evidence>
<evidence type="ECO:0000313" key="12">
    <source>
        <dbReference type="Proteomes" id="UP000033616"/>
    </source>
</evidence>
<accession>A0A0F3MI42</accession>
<organism evidence="11 12">
    <name type="scientific">Orientia chuto str. Dubai</name>
    <dbReference type="NCBI Taxonomy" id="1359168"/>
    <lineage>
        <taxon>Bacteria</taxon>
        <taxon>Pseudomonadati</taxon>
        <taxon>Pseudomonadota</taxon>
        <taxon>Alphaproteobacteria</taxon>
        <taxon>Rickettsiales</taxon>
        <taxon>Rickettsiaceae</taxon>
        <taxon>Rickettsieae</taxon>
        <taxon>Orientia</taxon>
    </lineage>
</organism>
<dbReference type="Gene3D" id="1.10.1200.10">
    <property type="entry name" value="ACP-like"/>
    <property type="match status" value="1"/>
</dbReference>
<protein>
    <submittedName>
        <fullName evidence="11">Phosphopantetheine attachment site family protein</fullName>
    </submittedName>
</protein>
<dbReference type="SUPFAM" id="SSF47336">
    <property type="entry name" value="ACP-like"/>
    <property type="match status" value="1"/>
</dbReference>
<keyword evidence="2" id="KW-0596">Phosphopantetheine</keyword>
<evidence type="ECO:0000256" key="4">
    <source>
        <dbReference type="ARBA" id="ARBA00022553"/>
    </source>
</evidence>
<dbReference type="Pfam" id="PF00550">
    <property type="entry name" value="PP-binding"/>
    <property type="match status" value="1"/>
</dbReference>
<dbReference type="PROSITE" id="PS50075">
    <property type="entry name" value="CARRIER"/>
    <property type="match status" value="1"/>
</dbReference>
<dbReference type="EMBL" id="LANP01000022">
    <property type="protein sequence ID" value="KJV55438.1"/>
    <property type="molecule type" value="Genomic_DNA"/>
</dbReference>
<keyword evidence="9" id="KW-0275">Fatty acid biosynthesis</keyword>
<proteinExistence type="predicted"/>
<evidence type="ECO:0000256" key="2">
    <source>
        <dbReference type="ARBA" id="ARBA00022450"/>
    </source>
</evidence>
<dbReference type="InterPro" id="IPR036736">
    <property type="entry name" value="ACP-like_sf"/>
</dbReference>
<dbReference type="InterPro" id="IPR003231">
    <property type="entry name" value="ACP"/>
</dbReference>
<dbReference type="PATRIC" id="fig|1359168.3.peg.573"/>
<evidence type="ECO:0000256" key="5">
    <source>
        <dbReference type="ARBA" id="ARBA00022832"/>
    </source>
</evidence>
<name>A0A0F3MI42_9RICK</name>
<evidence type="ECO:0000256" key="9">
    <source>
        <dbReference type="ARBA" id="ARBA00023160"/>
    </source>
</evidence>
<keyword evidence="3" id="KW-0444">Lipid biosynthesis</keyword>
<dbReference type="PANTHER" id="PTHR20863">
    <property type="entry name" value="ACYL CARRIER PROTEIN"/>
    <property type="match status" value="1"/>
</dbReference>
<evidence type="ECO:0000256" key="6">
    <source>
        <dbReference type="ARBA" id="ARBA00022946"/>
    </source>
</evidence>
<keyword evidence="4" id="KW-0597">Phosphoprotein</keyword>
<evidence type="ECO:0000259" key="10">
    <source>
        <dbReference type="PROSITE" id="PS50075"/>
    </source>
</evidence>
<keyword evidence="1" id="KW-0813">Transport</keyword>
<dbReference type="GO" id="GO:0000036">
    <property type="term" value="F:acyl carrier activity"/>
    <property type="evidence" value="ECO:0007669"/>
    <property type="project" value="TreeGrafter"/>
</dbReference>
<evidence type="ECO:0000256" key="7">
    <source>
        <dbReference type="ARBA" id="ARBA00022982"/>
    </source>
</evidence>
<keyword evidence="12" id="KW-1185">Reference proteome</keyword>
<evidence type="ECO:0000256" key="1">
    <source>
        <dbReference type="ARBA" id="ARBA00022448"/>
    </source>
</evidence>
<keyword evidence="5" id="KW-0276">Fatty acid metabolism</keyword>
<evidence type="ECO:0000256" key="3">
    <source>
        <dbReference type="ARBA" id="ARBA00022516"/>
    </source>
</evidence>
<reference evidence="11 12" key="1">
    <citation type="submission" date="2015-02" db="EMBL/GenBank/DDBJ databases">
        <title>Genome Sequencing of Rickettsiales.</title>
        <authorList>
            <person name="Daugherty S.C."/>
            <person name="Su Q."/>
            <person name="Abolude K."/>
            <person name="Beier-Sexton M."/>
            <person name="Carlyon J.A."/>
            <person name="Carter R."/>
            <person name="Day N.P."/>
            <person name="Dumler S.J."/>
            <person name="Dyachenko V."/>
            <person name="Godinez A."/>
            <person name="Kurtti T.J."/>
            <person name="Lichay M."/>
            <person name="Mullins K.E."/>
            <person name="Ott S."/>
            <person name="Pappas-Brown V."/>
            <person name="Paris D.H."/>
            <person name="Patel P."/>
            <person name="Richards A.L."/>
            <person name="Sadzewicz L."/>
            <person name="Sears K."/>
            <person name="Seidman D."/>
            <person name="Sengamalay N."/>
            <person name="Stenos J."/>
            <person name="Tallon L.J."/>
            <person name="Vincent G."/>
            <person name="Fraser C.M."/>
            <person name="Munderloh U."/>
            <person name="Dunning-Hotopp J.C."/>
        </authorList>
    </citation>
    <scope>NUCLEOTIDE SEQUENCE [LARGE SCALE GENOMIC DNA]</scope>
    <source>
        <strain evidence="11 12">Fuller</strain>
    </source>
</reference>
<comment type="caution">
    <text evidence="11">The sequence shown here is derived from an EMBL/GenBank/DDBJ whole genome shotgun (WGS) entry which is preliminary data.</text>
</comment>
<dbReference type="STRING" id="1359168.OCHUTO_0846"/>
<feature type="domain" description="Carrier" evidence="10">
    <location>
        <begin position="47"/>
        <end position="122"/>
    </location>
</feature>
<dbReference type="InterPro" id="IPR009081">
    <property type="entry name" value="PP-bd_ACP"/>
</dbReference>
<keyword evidence="8" id="KW-0443">Lipid metabolism</keyword>
<dbReference type="GO" id="GO:0000035">
    <property type="term" value="F:acyl binding"/>
    <property type="evidence" value="ECO:0007669"/>
    <property type="project" value="TreeGrafter"/>
</dbReference>
<keyword evidence="6" id="KW-0809">Transit peptide</keyword>
<dbReference type="PANTHER" id="PTHR20863:SF28">
    <property type="entry name" value="ACYL CARRIER PROTEIN, MITOCHONDRIAL"/>
    <property type="match status" value="1"/>
</dbReference>